<comment type="subcellular location">
    <subcellularLocation>
        <location evidence="1">Nucleus</location>
    </subcellularLocation>
</comment>
<evidence type="ECO:0000256" key="1">
    <source>
        <dbReference type="ARBA" id="ARBA00004123"/>
    </source>
</evidence>
<reference evidence="9" key="1">
    <citation type="submission" date="2025-08" db="UniProtKB">
        <authorList>
            <consortium name="RefSeq"/>
        </authorList>
    </citation>
    <scope>IDENTIFICATION</scope>
    <source>
        <strain evidence="9">Quisiro</strain>
    </source>
</reference>
<dbReference type="GO" id="GO:0006397">
    <property type="term" value="P:mRNA processing"/>
    <property type="evidence" value="ECO:0007669"/>
    <property type="project" value="UniProtKB-KW"/>
</dbReference>
<dbReference type="GO" id="GO:0003723">
    <property type="term" value="F:RNA binding"/>
    <property type="evidence" value="ECO:0007669"/>
    <property type="project" value="InterPro"/>
</dbReference>
<sequence length="631" mass="71492">MESSGTGRGGSWTSRPGQPQKNKMTMNILRQEKLIAEKKKEIEARMAEQAKLNAQIASKPLPSSLPSPQGASSNKFANDGSFLQQFMKMQKEKSNNTSDSSSYSTTPSVSASSPGGISQQKKSVFVGQRPTLKVNKMLSQYKSLSQSKKSPVLSQRPNVFCSTDDEDEEETNYSRFLEMKVSPPEDSDTRLIIDKMASFVAEGGAELEKKAKEDYKDDPVFSFLYDKSSMEYLYYNKKVAELKKDLERAENKSNNVSPPVDAETLQIIENLAKFVAEGGPEVEEIAVERNRENPAFSFLYDHQSPAYQLYKEKLQEFHTATSQSSSPPAADFRTDAQRPGVSPLLNSTPVLHSQELETPPVKRKRKSRWGSEDDKVQLPIPPIVIPNEVNVPDPNTPSLSAQELSGLGYKKGKPLGLVGVTELSDDQKKQLKEQQEMQEMYELIMKHKRAMADMQKLWEKAIRDHQHEYDSDEEVDEGAGTWEHQLRKMEMEKTREWAESLTEMGKGKHFIGDFLPPEELDKFMETFKALKEGRDPDYSEYKEFKLTVENLGFRMLMKMGWKEGEGLGNEGQGIKDPVNKGTTALNGAGFGIERPAELSKTDDEYDAFRKRMMLAYRFRPNPLNNPRRPYY</sequence>
<keyword evidence="8" id="KW-1185">Reference proteome</keyword>
<feature type="compositionally biased region" description="Low complexity" evidence="5">
    <location>
        <begin position="58"/>
        <end position="68"/>
    </location>
</feature>
<feature type="domain" description="SURP motif" evidence="6">
    <location>
        <begin position="192"/>
        <end position="235"/>
    </location>
</feature>
<accession>A0A2I4C9S7</accession>
<gene>
    <name evidence="9" type="primary">sugp1</name>
</gene>
<dbReference type="GeneID" id="106526635"/>
<feature type="compositionally biased region" description="Low complexity" evidence="5">
    <location>
        <begin position="95"/>
        <end position="113"/>
    </location>
</feature>
<dbReference type="Pfam" id="PF01805">
    <property type="entry name" value="Surp"/>
    <property type="match status" value="2"/>
</dbReference>
<evidence type="ECO:0000256" key="4">
    <source>
        <dbReference type="ARBA" id="ARBA00023242"/>
    </source>
</evidence>
<keyword evidence="3" id="KW-0508">mRNA splicing</keyword>
<dbReference type="InterPro" id="IPR035967">
    <property type="entry name" value="SWAP/Surp_sf"/>
</dbReference>
<keyword evidence="4" id="KW-0539">Nucleus</keyword>
<feature type="region of interest" description="Disordered" evidence="5">
    <location>
        <begin position="318"/>
        <end position="373"/>
    </location>
</feature>
<feature type="compositionally biased region" description="Polar residues" evidence="5">
    <location>
        <begin position="69"/>
        <end position="84"/>
    </location>
</feature>
<evidence type="ECO:0000259" key="6">
    <source>
        <dbReference type="PROSITE" id="PS50128"/>
    </source>
</evidence>
<evidence type="ECO:0000256" key="5">
    <source>
        <dbReference type="SAM" id="MobiDB-lite"/>
    </source>
</evidence>
<feature type="compositionally biased region" description="Polar residues" evidence="5">
    <location>
        <begin position="16"/>
        <end position="25"/>
    </location>
</feature>
<feature type="domain" description="G-patch" evidence="7">
    <location>
        <begin position="548"/>
        <end position="595"/>
    </location>
</feature>
<dbReference type="GO" id="GO:0008380">
    <property type="term" value="P:RNA splicing"/>
    <property type="evidence" value="ECO:0007669"/>
    <property type="project" value="UniProtKB-KW"/>
</dbReference>
<feature type="compositionally biased region" description="Polar residues" evidence="5">
    <location>
        <begin position="152"/>
        <end position="161"/>
    </location>
</feature>
<evidence type="ECO:0000256" key="2">
    <source>
        <dbReference type="ARBA" id="ARBA00022664"/>
    </source>
</evidence>
<feature type="region of interest" description="Disordered" evidence="5">
    <location>
        <begin position="53"/>
        <end position="125"/>
    </location>
</feature>
<dbReference type="Gene3D" id="1.10.10.790">
    <property type="entry name" value="Surp module"/>
    <property type="match status" value="2"/>
</dbReference>
<feature type="region of interest" description="Disordered" evidence="5">
    <location>
        <begin position="1"/>
        <end position="32"/>
    </location>
</feature>
<evidence type="ECO:0000259" key="7">
    <source>
        <dbReference type="PROSITE" id="PS50174"/>
    </source>
</evidence>
<dbReference type="InterPro" id="IPR000467">
    <property type="entry name" value="G_patch_dom"/>
</dbReference>
<dbReference type="PANTHER" id="PTHR23340:SF0">
    <property type="entry name" value="SURP AND G-PATCH DOMAIN-CONTAINING PROTEIN 1 ISOFORM X1"/>
    <property type="match status" value="1"/>
</dbReference>
<dbReference type="STRING" id="52670.A0A2I4C9S7"/>
<organism evidence="8 9">
    <name type="scientific">Austrofundulus limnaeus</name>
    <name type="common">Annual killifish</name>
    <dbReference type="NCBI Taxonomy" id="52670"/>
    <lineage>
        <taxon>Eukaryota</taxon>
        <taxon>Metazoa</taxon>
        <taxon>Chordata</taxon>
        <taxon>Craniata</taxon>
        <taxon>Vertebrata</taxon>
        <taxon>Euteleostomi</taxon>
        <taxon>Actinopterygii</taxon>
        <taxon>Neopterygii</taxon>
        <taxon>Teleostei</taxon>
        <taxon>Neoteleostei</taxon>
        <taxon>Acanthomorphata</taxon>
        <taxon>Ovalentaria</taxon>
        <taxon>Atherinomorphae</taxon>
        <taxon>Cyprinodontiformes</taxon>
        <taxon>Rivulidae</taxon>
        <taxon>Austrofundulus</taxon>
    </lineage>
</organism>
<dbReference type="InParanoid" id="A0A2I4C9S7"/>
<feature type="compositionally biased region" description="Gly residues" evidence="5">
    <location>
        <begin position="1"/>
        <end position="10"/>
    </location>
</feature>
<feature type="domain" description="SURP motif" evidence="6">
    <location>
        <begin position="267"/>
        <end position="310"/>
    </location>
</feature>
<evidence type="ECO:0000313" key="9">
    <source>
        <dbReference type="RefSeq" id="XP_013876730.1"/>
    </source>
</evidence>
<dbReference type="InterPro" id="IPR040169">
    <property type="entry name" value="SUGP1/2"/>
</dbReference>
<dbReference type="CTD" id="57794"/>
<evidence type="ECO:0000256" key="3">
    <source>
        <dbReference type="ARBA" id="ARBA00023187"/>
    </source>
</evidence>
<dbReference type="AlphaFoldDB" id="A0A2I4C9S7"/>
<proteinExistence type="predicted"/>
<keyword evidence="2" id="KW-0507">mRNA processing</keyword>
<evidence type="ECO:0000313" key="8">
    <source>
        <dbReference type="Proteomes" id="UP000192220"/>
    </source>
</evidence>
<dbReference type="InterPro" id="IPR000061">
    <property type="entry name" value="Surp"/>
</dbReference>
<dbReference type="PROSITE" id="PS50128">
    <property type="entry name" value="SURP"/>
    <property type="match status" value="2"/>
</dbReference>
<dbReference type="SMART" id="SM00648">
    <property type="entry name" value="SWAP"/>
    <property type="match status" value="2"/>
</dbReference>
<dbReference type="OrthoDB" id="4822at2759"/>
<name>A0A2I4C9S7_AUSLI</name>
<feature type="compositionally biased region" description="Low complexity" evidence="5">
    <location>
        <begin position="319"/>
        <end position="330"/>
    </location>
</feature>
<dbReference type="PROSITE" id="PS50174">
    <property type="entry name" value="G_PATCH"/>
    <property type="match status" value="1"/>
</dbReference>
<dbReference type="PANTHER" id="PTHR23340">
    <property type="entry name" value="ARGININE/SERINE RICH SPLICING FACTOR SF4/14"/>
    <property type="match status" value="1"/>
</dbReference>
<dbReference type="Pfam" id="PF01585">
    <property type="entry name" value="G-patch"/>
    <property type="match status" value="1"/>
</dbReference>
<dbReference type="GO" id="GO:0005654">
    <property type="term" value="C:nucleoplasm"/>
    <property type="evidence" value="ECO:0007669"/>
    <property type="project" value="TreeGrafter"/>
</dbReference>
<dbReference type="SUPFAM" id="SSF109905">
    <property type="entry name" value="Surp module (SWAP domain)"/>
    <property type="match status" value="2"/>
</dbReference>
<feature type="region of interest" description="Disordered" evidence="5">
    <location>
        <begin position="145"/>
        <end position="167"/>
    </location>
</feature>
<dbReference type="Proteomes" id="UP000192220">
    <property type="component" value="Unplaced"/>
</dbReference>
<dbReference type="RefSeq" id="XP_013876730.1">
    <property type="nucleotide sequence ID" value="XM_014021276.1"/>
</dbReference>
<dbReference type="SMART" id="SM00443">
    <property type="entry name" value="G_patch"/>
    <property type="match status" value="1"/>
</dbReference>
<protein>
    <submittedName>
        <fullName evidence="9">SURP and G-patch domain-containing protein 1</fullName>
    </submittedName>
</protein>
<dbReference type="KEGG" id="alim:106526635"/>